<name>A0ABW1B9K6_9ACTN</name>
<sequence length="176" mass="18982">MTSHPAGPRRAAVPRHPALAPRPARHLTRSRVALAATACLLAAGAPTAYATLAADVSSGPVLAPGRGAPYIETRLLFGTERPDGEAAVTDEEFMAFVDLEVTPGFPAGLTVRQGRGQWQDARGVIETERSYELTLLYPVSAAAASDRRIEEIRVDYRRAFGQEAVARVDDRTRVDF</sequence>
<keyword evidence="4" id="KW-1185">Reference proteome</keyword>
<dbReference type="Pfam" id="PF12098">
    <property type="entry name" value="DUF3574"/>
    <property type="match status" value="1"/>
</dbReference>
<dbReference type="EMBL" id="JBHSNZ010000010">
    <property type="protein sequence ID" value="MFC5809305.1"/>
    <property type="molecule type" value="Genomic_DNA"/>
</dbReference>
<evidence type="ECO:0000313" key="4">
    <source>
        <dbReference type="Proteomes" id="UP001596112"/>
    </source>
</evidence>
<accession>A0ABW1B9K6</accession>
<dbReference type="RefSeq" id="WP_272168755.1">
    <property type="nucleotide sequence ID" value="NZ_JAQOSL010000005.1"/>
</dbReference>
<keyword evidence="2" id="KW-0732">Signal</keyword>
<organism evidence="3 4">
    <name type="scientific">Streptomyces heilongjiangensis</name>
    <dbReference type="NCBI Taxonomy" id="945052"/>
    <lineage>
        <taxon>Bacteria</taxon>
        <taxon>Bacillati</taxon>
        <taxon>Actinomycetota</taxon>
        <taxon>Actinomycetes</taxon>
        <taxon>Kitasatosporales</taxon>
        <taxon>Streptomycetaceae</taxon>
        <taxon>Streptomyces</taxon>
    </lineage>
</organism>
<evidence type="ECO:0000256" key="1">
    <source>
        <dbReference type="SAM" id="MobiDB-lite"/>
    </source>
</evidence>
<gene>
    <name evidence="3" type="ORF">ACFQGO_17620</name>
</gene>
<feature type="compositionally biased region" description="Low complexity" evidence="1">
    <location>
        <begin position="1"/>
        <end position="22"/>
    </location>
</feature>
<protein>
    <submittedName>
        <fullName evidence="3">DUF3574 domain-containing protein</fullName>
    </submittedName>
</protein>
<feature type="signal peptide" evidence="2">
    <location>
        <begin position="1"/>
        <end position="50"/>
    </location>
</feature>
<evidence type="ECO:0000256" key="2">
    <source>
        <dbReference type="SAM" id="SignalP"/>
    </source>
</evidence>
<feature type="chain" id="PRO_5046714129" evidence="2">
    <location>
        <begin position="51"/>
        <end position="176"/>
    </location>
</feature>
<feature type="region of interest" description="Disordered" evidence="1">
    <location>
        <begin position="1"/>
        <end position="25"/>
    </location>
</feature>
<comment type="caution">
    <text evidence="3">The sequence shown here is derived from an EMBL/GenBank/DDBJ whole genome shotgun (WGS) entry which is preliminary data.</text>
</comment>
<reference evidence="4" key="1">
    <citation type="journal article" date="2019" name="Int. J. Syst. Evol. Microbiol.">
        <title>The Global Catalogue of Microorganisms (GCM) 10K type strain sequencing project: providing services to taxonomists for standard genome sequencing and annotation.</title>
        <authorList>
            <consortium name="The Broad Institute Genomics Platform"/>
            <consortium name="The Broad Institute Genome Sequencing Center for Infectious Disease"/>
            <person name="Wu L."/>
            <person name="Ma J."/>
        </authorList>
    </citation>
    <scope>NUCLEOTIDE SEQUENCE [LARGE SCALE GENOMIC DNA]</scope>
    <source>
        <strain evidence="4">JCM 9918</strain>
    </source>
</reference>
<dbReference type="Proteomes" id="UP001596112">
    <property type="component" value="Unassembled WGS sequence"/>
</dbReference>
<evidence type="ECO:0000313" key="3">
    <source>
        <dbReference type="EMBL" id="MFC5809305.1"/>
    </source>
</evidence>
<dbReference type="InterPro" id="IPR021957">
    <property type="entry name" value="DUF3574"/>
</dbReference>
<proteinExistence type="predicted"/>